<name>A0A0F8RHJ2_METMZ</name>
<evidence type="ECO:0000313" key="16">
    <source>
        <dbReference type="Proteomes" id="UP000034578"/>
    </source>
</evidence>
<keyword evidence="2 11" id="KW-0547">Nucleotide-binding</keyword>
<evidence type="ECO:0000313" key="15">
    <source>
        <dbReference type="Proteomes" id="UP000034152"/>
    </source>
</evidence>
<dbReference type="PROSITE" id="PS51198">
    <property type="entry name" value="UVRD_HELICASE_ATP_BIND"/>
    <property type="match status" value="1"/>
</dbReference>
<evidence type="ECO:0000313" key="13">
    <source>
        <dbReference type="EMBL" id="KKG06135.1"/>
    </source>
</evidence>
<evidence type="ECO:0000313" key="14">
    <source>
        <dbReference type="EMBL" id="KKH86877.1"/>
    </source>
</evidence>
<keyword evidence="6" id="KW-0238">DNA-binding</keyword>
<dbReference type="PANTHER" id="PTHR11070">
    <property type="entry name" value="UVRD / RECB / PCRA DNA HELICASE FAMILY MEMBER"/>
    <property type="match status" value="1"/>
</dbReference>
<evidence type="ECO:0000256" key="4">
    <source>
        <dbReference type="ARBA" id="ARBA00022806"/>
    </source>
</evidence>
<comment type="similarity">
    <text evidence="1">Belongs to the helicase family. UvrD subfamily.</text>
</comment>
<feature type="domain" description="UvrD-like helicase ATP-binding" evidence="12">
    <location>
        <begin position="1"/>
        <end position="269"/>
    </location>
</feature>
<evidence type="ECO:0000256" key="7">
    <source>
        <dbReference type="ARBA" id="ARBA00023235"/>
    </source>
</evidence>
<gene>
    <name evidence="13" type="ORF">DU47_12820</name>
    <name evidence="14" type="ORF">DU80_07035</name>
</gene>
<dbReference type="Pfam" id="PF00580">
    <property type="entry name" value="UvrD-helicase"/>
    <property type="match status" value="1"/>
</dbReference>
<evidence type="ECO:0000259" key="12">
    <source>
        <dbReference type="PROSITE" id="PS51198"/>
    </source>
</evidence>
<dbReference type="SUPFAM" id="SSF52540">
    <property type="entry name" value="P-loop containing nucleoside triphosphate hydrolases"/>
    <property type="match status" value="1"/>
</dbReference>
<dbReference type="AlphaFoldDB" id="A0A0F8RHJ2"/>
<dbReference type="GO" id="GO:0005524">
    <property type="term" value="F:ATP binding"/>
    <property type="evidence" value="ECO:0007669"/>
    <property type="project" value="UniProtKB-UniRule"/>
</dbReference>
<evidence type="ECO:0000256" key="9">
    <source>
        <dbReference type="ARBA" id="ARBA00034808"/>
    </source>
</evidence>
<keyword evidence="3 11" id="KW-0378">Hydrolase</keyword>
<evidence type="ECO:0000256" key="5">
    <source>
        <dbReference type="ARBA" id="ARBA00022840"/>
    </source>
</evidence>
<evidence type="ECO:0000256" key="11">
    <source>
        <dbReference type="PROSITE-ProRule" id="PRU00560"/>
    </source>
</evidence>
<evidence type="ECO:0000256" key="10">
    <source>
        <dbReference type="ARBA" id="ARBA00048988"/>
    </source>
</evidence>
<dbReference type="EC" id="5.6.2.4" evidence="9"/>
<dbReference type="Pfam" id="PF13361">
    <property type="entry name" value="UvrD_C"/>
    <property type="match status" value="1"/>
</dbReference>
<keyword evidence="5 11" id="KW-0067">ATP-binding</keyword>
<proteinExistence type="inferred from homology"/>
<comment type="catalytic activity">
    <reaction evidence="8">
        <text>Couples ATP hydrolysis with the unwinding of duplex DNA by translocating in the 3'-5' direction.</text>
        <dbReference type="EC" id="5.6.2.4"/>
    </reaction>
</comment>
<dbReference type="InterPro" id="IPR013986">
    <property type="entry name" value="DExx_box_DNA_helicase_dom_sf"/>
</dbReference>
<evidence type="ECO:0000256" key="8">
    <source>
        <dbReference type="ARBA" id="ARBA00034617"/>
    </source>
</evidence>
<evidence type="ECO:0000256" key="3">
    <source>
        <dbReference type="ARBA" id="ARBA00022801"/>
    </source>
</evidence>
<dbReference type="EMBL" id="JJOS01000012">
    <property type="protein sequence ID" value="KKG06135.1"/>
    <property type="molecule type" value="Genomic_DNA"/>
</dbReference>
<sequence>MSQQPKVTKLFGGPGCGKTNTLTQFYQRYLLEGYSSEEITLLTFRKTAADDLIESTILYAGVGKKDLKKHVGTIHSICYRLIGYPELITKEDCRVFIERNKWSKYFKVPDTKKESAEESVYSGDVFDLYTWLRNTCTPSEKWKKYPGLKNIKMPASKIPEFFRKYEEFKHEIGKIDYSDMLQIVIDEQIPLDTPILMIDEFQDFTAQMYRVFEMWVPSCDHVLVAADPNQSIYEFWGGCPDYYYNLDAVEIVLPETFRLTEQVKNFSHRVLKQGGMTAPETAAKKSDSNSIHRLRYDTKFPVYEEEFHLVRCNYQAHAIALSLAKDGKIFGGLCGWTPEEINIANAIISIRQGKAISLDQMKAILNRFPAKILGLKGSKTEFINELEKIYTPQLQTGTGILNAKILDILSSRNPTKGMLRDGELFKAKINGIKNRKMLIALKEVNNRLVLTIHGAKGLEAKAVFLHTAITSRIQKALLIPGNESQAEARVWYVGVTRAKEVLYIVTDAGPTYRLPEVSLY</sequence>
<dbReference type="EMBL" id="JJQU01000093">
    <property type="protein sequence ID" value="KKH86877.1"/>
    <property type="molecule type" value="Genomic_DNA"/>
</dbReference>
<keyword evidence="7" id="KW-0413">Isomerase</keyword>
<evidence type="ECO:0000256" key="1">
    <source>
        <dbReference type="ARBA" id="ARBA00009922"/>
    </source>
</evidence>
<keyword evidence="16" id="KW-1185">Reference proteome</keyword>
<keyword evidence="4 11" id="KW-0347">Helicase</keyword>
<dbReference type="RefSeq" id="WP_048048185.1">
    <property type="nucleotide sequence ID" value="NZ_JJOS01000012.1"/>
</dbReference>
<dbReference type="GO" id="GO:0043138">
    <property type="term" value="F:3'-5' DNA helicase activity"/>
    <property type="evidence" value="ECO:0007669"/>
    <property type="project" value="UniProtKB-EC"/>
</dbReference>
<dbReference type="PANTHER" id="PTHR11070:SF2">
    <property type="entry name" value="ATP-DEPENDENT DNA HELICASE SRS2"/>
    <property type="match status" value="1"/>
</dbReference>
<dbReference type="PATRIC" id="fig|2209.56.peg.1534"/>
<dbReference type="Proteomes" id="UP000034152">
    <property type="component" value="Unassembled WGS sequence"/>
</dbReference>
<dbReference type="GO" id="GO:0016787">
    <property type="term" value="F:hydrolase activity"/>
    <property type="evidence" value="ECO:0007669"/>
    <property type="project" value="UniProtKB-UniRule"/>
</dbReference>
<comment type="catalytic activity">
    <reaction evidence="10">
        <text>ATP + H2O = ADP + phosphate + H(+)</text>
        <dbReference type="Rhea" id="RHEA:13065"/>
        <dbReference type="ChEBI" id="CHEBI:15377"/>
        <dbReference type="ChEBI" id="CHEBI:15378"/>
        <dbReference type="ChEBI" id="CHEBI:30616"/>
        <dbReference type="ChEBI" id="CHEBI:43474"/>
        <dbReference type="ChEBI" id="CHEBI:456216"/>
        <dbReference type="EC" id="5.6.2.4"/>
    </reaction>
</comment>
<dbReference type="GO" id="GO:0003677">
    <property type="term" value="F:DNA binding"/>
    <property type="evidence" value="ECO:0007669"/>
    <property type="project" value="UniProtKB-KW"/>
</dbReference>
<dbReference type="InterPro" id="IPR014017">
    <property type="entry name" value="DNA_helicase_UvrD-like_C"/>
</dbReference>
<organism evidence="14 15">
    <name type="scientific">Methanosarcina mazei</name>
    <name type="common">Methanosarcina frisia</name>
    <dbReference type="NCBI Taxonomy" id="2209"/>
    <lineage>
        <taxon>Archaea</taxon>
        <taxon>Methanobacteriati</taxon>
        <taxon>Methanobacteriota</taxon>
        <taxon>Stenosarchaea group</taxon>
        <taxon>Methanomicrobia</taxon>
        <taxon>Methanosarcinales</taxon>
        <taxon>Methanosarcinaceae</taxon>
        <taxon>Methanosarcina</taxon>
    </lineage>
</organism>
<reference evidence="15 16" key="1">
    <citation type="journal article" date="2015" name="ISME J.">
        <title>Genomic and phenotypic differentiation among Methanosarcina mazei populations from Columbia River sediment.</title>
        <authorList>
            <person name="Youngblut N.D."/>
            <person name="Wirth J.S."/>
            <person name="Henriksen J.R."/>
            <person name="Smith M."/>
            <person name="Simon H."/>
            <person name="Metcalf W.W."/>
            <person name="Whitaker R.J."/>
        </authorList>
    </citation>
    <scope>NUCLEOTIDE SEQUENCE [LARGE SCALE GENOMIC DNA]</scope>
    <source>
        <strain evidence="14 15">1.H.M.2.1</strain>
        <strain evidence="13 16">2.F.A.2.4</strain>
    </source>
</reference>
<evidence type="ECO:0000256" key="6">
    <source>
        <dbReference type="ARBA" id="ARBA00023125"/>
    </source>
</evidence>
<dbReference type="Gene3D" id="3.40.50.300">
    <property type="entry name" value="P-loop containing nucleotide triphosphate hydrolases"/>
    <property type="match status" value="2"/>
</dbReference>
<comment type="caution">
    <text evidence="14">The sequence shown here is derived from an EMBL/GenBank/DDBJ whole genome shotgun (WGS) entry which is preliminary data.</text>
</comment>
<dbReference type="GO" id="GO:0000725">
    <property type="term" value="P:recombinational repair"/>
    <property type="evidence" value="ECO:0007669"/>
    <property type="project" value="TreeGrafter"/>
</dbReference>
<dbReference type="Proteomes" id="UP000034578">
    <property type="component" value="Unassembled WGS sequence"/>
</dbReference>
<feature type="binding site" evidence="11">
    <location>
        <begin position="12"/>
        <end position="19"/>
    </location>
    <ligand>
        <name>ATP</name>
        <dbReference type="ChEBI" id="CHEBI:30616"/>
    </ligand>
</feature>
<dbReference type="InterPro" id="IPR000212">
    <property type="entry name" value="DNA_helicase_UvrD/REP"/>
</dbReference>
<dbReference type="InterPro" id="IPR014016">
    <property type="entry name" value="UvrD-like_ATP-bd"/>
</dbReference>
<dbReference type="InterPro" id="IPR027417">
    <property type="entry name" value="P-loop_NTPase"/>
</dbReference>
<evidence type="ECO:0000256" key="2">
    <source>
        <dbReference type="ARBA" id="ARBA00022741"/>
    </source>
</evidence>
<dbReference type="Gene3D" id="1.10.10.160">
    <property type="match status" value="1"/>
</dbReference>
<accession>A0A0F8RHJ2</accession>
<protein>
    <recommendedName>
        <fullName evidence="9">DNA 3'-5' helicase</fullName>
        <ecNumber evidence="9">5.6.2.4</ecNumber>
    </recommendedName>
</protein>